<evidence type="ECO:0000256" key="1">
    <source>
        <dbReference type="SAM" id="MobiDB-lite"/>
    </source>
</evidence>
<feature type="region of interest" description="Disordered" evidence="1">
    <location>
        <begin position="259"/>
        <end position="281"/>
    </location>
</feature>
<reference evidence="2 3" key="1">
    <citation type="submission" date="2018-09" db="EMBL/GenBank/DDBJ databases">
        <title>Comparative genomics of Leucobacter spp.</title>
        <authorList>
            <person name="Reis A.C."/>
            <person name="Kolvenbach B.A."/>
            <person name="Corvini P.F.X."/>
            <person name="Nunes O.C."/>
        </authorList>
    </citation>
    <scope>NUCLEOTIDE SEQUENCE [LARGE SCALE GENOMIC DNA]</scope>
    <source>
        <strain evidence="2 3">TAN 31504</strain>
    </source>
</reference>
<dbReference type="Proteomes" id="UP001645859">
    <property type="component" value="Unassembled WGS sequence"/>
</dbReference>
<sequence length="334" mass="36904">MIVDSLICSRLDREGIEEIRAGGVDSVTVTCGFWEDANESLDSIVRWRELVAEHRDIAAIATTAAEMTQARDQGRLAIVLGFQNSSFLQGRLGYVEAFAQLGVRVAQLTYNIQNDVGGSCYDPEDSGLTRFGEEVVAEMNRHGMVIDLSHVGNRTALDAVHTSELPVAATHANVFELIEHPRNKPLEVLRPLAERGGMIGLTTYHNLTRGYVATPAEWAEMVARSVDLLGIECIGIGTDSNQRGTDSYREWMRRGRWSRRPQLGAAPPPGVEPSQRPDWFSGPQHFGRLGTALAERGFSAAECEQILGGNWMRFYDAVIDTPLTHTPDWKVVTQ</sequence>
<dbReference type="PROSITE" id="PS51365">
    <property type="entry name" value="RENAL_DIPEPTIDASE_2"/>
    <property type="match status" value="1"/>
</dbReference>
<dbReference type="InterPro" id="IPR032466">
    <property type="entry name" value="Metal_Hydrolase"/>
</dbReference>
<dbReference type="SUPFAM" id="SSF51556">
    <property type="entry name" value="Metallo-dependent hydrolases"/>
    <property type="match status" value="1"/>
</dbReference>
<dbReference type="InterPro" id="IPR008257">
    <property type="entry name" value="Pept_M19"/>
</dbReference>
<comment type="caution">
    <text evidence="2">The sequence shown here is derived from an EMBL/GenBank/DDBJ whole genome shotgun (WGS) entry which is preliminary data.</text>
</comment>
<dbReference type="PANTHER" id="PTHR10443">
    <property type="entry name" value="MICROSOMAL DIPEPTIDASE"/>
    <property type="match status" value="1"/>
</dbReference>
<organism evidence="2 3">
    <name type="scientific">Leucobacter chromiireducens subsp. solipictus</name>
    <dbReference type="NCBI Taxonomy" id="398235"/>
    <lineage>
        <taxon>Bacteria</taxon>
        <taxon>Bacillati</taxon>
        <taxon>Actinomycetota</taxon>
        <taxon>Actinomycetes</taxon>
        <taxon>Micrococcales</taxon>
        <taxon>Microbacteriaceae</taxon>
        <taxon>Leucobacter</taxon>
    </lineage>
</organism>
<dbReference type="Pfam" id="PF01244">
    <property type="entry name" value="Peptidase_M19"/>
    <property type="match status" value="1"/>
</dbReference>
<name>A0ABS1SKV8_9MICO</name>
<dbReference type="EMBL" id="QYAC01000008">
    <property type="protein sequence ID" value="MBL3680506.1"/>
    <property type="molecule type" value="Genomic_DNA"/>
</dbReference>
<keyword evidence="3" id="KW-1185">Reference proteome</keyword>
<dbReference type="Gene3D" id="3.20.20.140">
    <property type="entry name" value="Metal-dependent hydrolases"/>
    <property type="match status" value="1"/>
</dbReference>
<gene>
    <name evidence="2" type="ORF">D3230_14590</name>
</gene>
<accession>A0ABS1SKV8</accession>
<proteinExistence type="predicted"/>
<dbReference type="RefSeq" id="WP_202345775.1">
    <property type="nucleotide sequence ID" value="NZ_BAAAPI010000005.1"/>
</dbReference>
<evidence type="ECO:0000313" key="3">
    <source>
        <dbReference type="Proteomes" id="UP001645859"/>
    </source>
</evidence>
<dbReference type="PANTHER" id="PTHR10443:SF12">
    <property type="entry name" value="DIPEPTIDASE"/>
    <property type="match status" value="1"/>
</dbReference>
<protein>
    <submittedName>
        <fullName evidence="2">Peptidase M19</fullName>
    </submittedName>
</protein>
<evidence type="ECO:0000313" key="2">
    <source>
        <dbReference type="EMBL" id="MBL3680506.1"/>
    </source>
</evidence>